<sequence length="126" mass="15329">MEIEGHENTTMEGPITRASLKKLQEENQESIEFLSILAHHMRKVREDPRREELDGIKFKIPPVLGECKLDYYLCREMKVDQIFECIDYHKRRKVRLVTLEFIDYFLMWWNQVLSDIRRMRRPPCET</sequence>
<protein>
    <recommendedName>
        <fullName evidence="3">Retrotransposon gag domain-containing protein</fullName>
    </recommendedName>
</protein>
<gene>
    <name evidence="1" type="ORF">CR513_33477</name>
</gene>
<keyword evidence="2" id="KW-1185">Reference proteome</keyword>
<name>A0A371G4S7_MUCPR</name>
<dbReference type="OrthoDB" id="1731207at2759"/>
<reference evidence="1" key="1">
    <citation type="submission" date="2018-05" db="EMBL/GenBank/DDBJ databases">
        <title>Draft genome of Mucuna pruriens seed.</title>
        <authorList>
            <person name="Nnadi N.E."/>
            <person name="Vos R."/>
            <person name="Hasami M.H."/>
            <person name="Devisetty U.K."/>
            <person name="Aguiy J.C."/>
        </authorList>
    </citation>
    <scope>NUCLEOTIDE SEQUENCE [LARGE SCALE GENOMIC DNA]</scope>
    <source>
        <strain evidence="1">JCA_2017</strain>
    </source>
</reference>
<proteinExistence type="predicted"/>
<dbReference type="EMBL" id="QJKJ01006819">
    <property type="protein sequence ID" value="RDX85333.1"/>
    <property type="molecule type" value="Genomic_DNA"/>
</dbReference>
<dbReference type="AlphaFoldDB" id="A0A371G4S7"/>
<organism evidence="1 2">
    <name type="scientific">Mucuna pruriens</name>
    <name type="common">Velvet bean</name>
    <name type="synonym">Dolichos pruriens</name>
    <dbReference type="NCBI Taxonomy" id="157652"/>
    <lineage>
        <taxon>Eukaryota</taxon>
        <taxon>Viridiplantae</taxon>
        <taxon>Streptophyta</taxon>
        <taxon>Embryophyta</taxon>
        <taxon>Tracheophyta</taxon>
        <taxon>Spermatophyta</taxon>
        <taxon>Magnoliopsida</taxon>
        <taxon>eudicotyledons</taxon>
        <taxon>Gunneridae</taxon>
        <taxon>Pentapetalae</taxon>
        <taxon>rosids</taxon>
        <taxon>fabids</taxon>
        <taxon>Fabales</taxon>
        <taxon>Fabaceae</taxon>
        <taxon>Papilionoideae</taxon>
        <taxon>50 kb inversion clade</taxon>
        <taxon>NPAAA clade</taxon>
        <taxon>indigoferoid/millettioid clade</taxon>
        <taxon>Phaseoleae</taxon>
        <taxon>Mucuna</taxon>
    </lineage>
</organism>
<evidence type="ECO:0000313" key="2">
    <source>
        <dbReference type="Proteomes" id="UP000257109"/>
    </source>
</evidence>
<accession>A0A371G4S7</accession>
<evidence type="ECO:0000313" key="1">
    <source>
        <dbReference type="EMBL" id="RDX85333.1"/>
    </source>
</evidence>
<evidence type="ECO:0008006" key="3">
    <source>
        <dbReference type="Google" id="ProtNLM"/>
    </source>
</evidence>
<dbReference type="Proteomes" id="UP000257109">
    <property type="component" value="Unassembled WGS sequence"/>
</dbReference>
<feature type="non-terminal residue" evidence="1">
    <location>
        <position position="1"/>
    </location>
</feature>
<comment type="caution">
    <text evidence="1">The sequence shown here is derived from an EMBL/GenBank/DDBJ whole genome shotgun (WGS) entry which is preliminary data.</text>
</comment>